<keyword evidence="2" id="KW-1185">Reference proteome</keyword>
<dbReference type="OrthoDB" id="66095at2759"/>
<dbReference type="Proteomes" id="UP000799118">
    <property type="component" value="Unassembled WGS sequence"/>
</dbReference>
<evidence type="ECO:0000313" key="2">
    <source>
        <dbReference type="Proteomes" id="UP000799118"/>
    </source>
</evidence>
<accession>A0A6A4I2Q6</accession>
<gene>
    <name evidence="1" type="ORF">BT96DRAFT_813259</name>
</gene>
<dbReference type="AlphaFoldDB" id="A0A6A4I2Q6"/>
<dbReference type="EMBL" id="ML769414">
    <property type="protein sequence ID" value="KAE9404691.1"/>
    <property type="molecule type" value="Genomic_DNA"/>
</dbReference>
<organism evidence="1 2">
    <name type="scientific">Gymnopus androsaceus JB14</name>
    <dbReference type="NCBI Taxonomy" id="1447944"/>
    <lineage>
        <taxon>Eukaryota</taxon>
        <taxon>Fungi</taxon>
        <taxon>Dikarya</taxon>
        <taxon>Basidiomycota</taxon>
        <taxon>Agaricomycotina</taxon>
        <taxon>Agaricomycetes</taxon>
        <taxon>Agaricomycetidae</taxon>
        <taxon>Agaricales</taxon>
        <taxon>Marasmiineae</taxon>
        <taxon>Omphalotaceae</taxon>
        <taxon>Gymnopus</taxon>
    </lineage>
</organism>
<protein>
    <submittedName>
        <fullName evidence="1">Uncharacterized protein</fullName>
    </submittedName>
</protein>
<proteinExistence type="predicted"/>
<evidence type="ECO:0000313" key="1">
    <source>
        <dbReference type="EMBL" id="KAE9404691.1"/>
    </source>
</evidence>
<sequence>MTAFSHTPTENEVNTVRYMLCDFLPLELVDIIIEDAEYWPCLYSKQDLKIKVEASKAPGPAFKSAWCYLISSPIPGIVSQESSEPESIARKVVFEIQSHDQGWGIHPGPWSWFEAIIIREQPIVVPPAWLNAALHKPVDLREGIGFDQLFTGPQPNTTRWHICSNRVAVRTKQDHCIVWTQHAEIGGNKDAKSPKGREGFGHELLKALQPGDRIAILALAEQWRWENHVYSGSVKIYYSA</sequence>
<reference evidence="1" key="1">
    <citation type="journal article" date="2019" name="Environ. Microbiol.">
        <title>Fungal ecological strategies reflected in gene transcription - a case study of two litter decomposers.</title>
        <authorList>
            <person name="Barbi F."/>
            <person name="Kohler A."/>
            <person name="Barry K."/>
            <person name="Baskaran P."/>
            <person name="Daum C."/>
            <person name="Fauchery L."/>
            <person name="Ihrmark K."/>
            <person name="Kuo A."/>
            <person name="LaButti K."/>
            <person name="Lipzen A."/>
            <person name="Morin E."/>
            <person name="Grigoriev I.V."/>
            <person name="Henrissat B."/>
            <person name="Lindahl B."/>
            <person name="Martin F."/>
        </authorList>
    </citation>
    <scope>NUCLEOTIDE SEQUENCE</scope>
    <source>
        <strain evidence="1">JB14</strain>
    </source>
</reference>
<name>A0A6A4I2Q6_9AGAR</name>